<geneLocation type="mitochondrion" evidence="15"/>
<feature type="transmembrane region" description="Helical" evidence="14">
    <location>
        <begin position="21"/>
        <end position="39"/>
    </location>
</feature>
<evidence type="ECO:0000256" key="8">
    <source>
        <dbReference type="ARBA" id="ARBA00022781"/>
    </source>
</evidence>
<evidence type="ECO:0000256" key="2">
    <source>
        <dbReference type="ARBA" id="ARBA00004141"/>
    </source>
</evidence>
<evidence type="ECO:0000313" key="15">
    <source>
        <dbReference type="EMBL" id="WAJ57478.1"/>
    </source>
</evidence>
<evidence type="ECO:0000256" key="14">
    <source>
        <dbReference type="SAM" id="Phobius"/>
    </source>
</evidence>
<comment type="similarity">
    <text evidence="3">Belongs to the ATPase A chain family.</text>
</comment>
<dbReference type="Pfam" id="PF00119">
    <property type="entry name" value="ATP-synt_A"/>
    <property type="match status" value="1"/>
</dbReference>
<evidence type="ECO:0000256" key="9">
    <source>
        <dbReference type="ARBA" id="ARBA00022989"/>
    </source>
</evidence>
<dbReference type="GO" id="GO:0005743">
    <property type="term" value="C:mitochondrial inner membrane"/>
    <property type="evidence" value="ECO:0007669"/>
    <property type="project" value="UniProtKB-SubCell"/>
</dbReference>
<dbReference type="PRINTS" id="PR00123">
    <property type="entry name" value="ATPASEA"/>
</dbReference>
<evidence type="ECO:0000256" key="11">
    <source>
        <dbReference type="ARBA" id="ARBA00023136"/>
    </source>
</evidence>
<dbReference type="GO" id="GO:0045259">
    <property type="term" value="C:proton-transporting ATP synthase complex"/>
    <property type="evidence" value="ECO:0007669"/>
    <property type="project" value="UniProtKB-KW"/>
</dbReference>
<sequence>MMMNLFSIFDPLTSMNFSLNWMSIMLVLFFIPMNFWFIPSRWSKLLILIFKKLIFEFSLLMNLKVNKMNILLFISLFLFIMLSNLLGMFPYIFTSTSHLIVSLSLSMFLWFSMMLYGWVLNLNHMFVHLVPQGTPFVLMFFMVLIETISNLIRPGTLAVRLSANMIAGHLLMSLISSSGMNLSILLLMVMILVQSMLIILELSVSFIQAYVFSILSSLYSIEMNYEKNISTFSFSYFKTLTYFNIF</sequence>
<feature type="transmembrane region" description="Helical" evidence="14">
    <location>
        <begin position="206"/>
        <end position="225"/>
    </location>
</feature>
<keyword evidence="7 14" id="KW-0812">Transmembrane</keyword>
<dbReference type="InterPro" id="IPR023011">
    <property type="entry name" value="ATP_synth_F0_asu_AS"/>
</dbReference>
<keyword evidence="6" id="KW-0138">CF(0)</keyword>
<accession>A0A9E8Y9L0</accession>
<gene>
    <name evidence="15" type="primary">atp6</name>
</gene>
<keyword evidence="9 14" id="KW-1133">Transmembrane helix</keyword>
<evidence type="ECO:0000256" key="3">
    <source>
        <dbReference type="ARBA" id="ARBA00006810"/>
    </source>
</evidence>
<dbReference type="RefSeq" id="YP_010594880.1">
    <property type="nucleotide sequence ID" value="NC_069608.1"/>
</dbReference>
<dbReference type="EMBL" id="ON129240">
    <property type="protein sequence ID" value="WAJ57478.1"/>
    <property type="molecule type" value="Genomic_DNA"/>
</dbReference>
<dbReference type="CDD" id="cd00310">
    <property type="entry name" value="ATP-synt_Fo_a_6"/>
    <property type="match status" value="1"/>
</dbReference>
<proteinExistence type="inferred from homology"/>
<evidence type="ECO:0000256" key="10">
    <source>
        <dbReference type="ARBA" id="ARBA00023065"/>
    </source>
</evidence>
<name>A0A9E8Y9L0_9HYME</name>
<dbReference type="GO" id="GO:0046933">
    <property type="term" value="F:proton-transporting ATP synthase activity, rotational mechanism"/>
    <property type="evidence" value="ECO:0007669"/>
    <property type="project" value="TreeGrafter"/>
</dbReference>
<evidence type="ECO:0000256" key="5">
    <source>
        <dbReference type="ARBA" id="ARBA00022448"/>
    </source>
</evidence>
<keyword evidence="8" id="KW-0375">Hydrogen ion transport</keyword>
<keyword evidence="15" id="KW-0496">Mitochondrion</keyword>
<evidence type="ECO:0000256" key="4">
    <source>
        <dbReference type="ARBA" id="ARBA00011648"/>
    </source>
</evidence>
<keyword evidence="5" id="KW-0813">Transport</keyword>
<dbReference type="InterPro" id="IPR000568">
    <property type="entry name" value="ATP_synth_F0_asu"/>
</dbReference>
<feature type="transmembrane region" description="Helical" evidence="14">
    <location>
        <begin position="99"/>
        <end position="119"/>
    </location>
</feature>
<comment type="subunit">
    <text evidence="4">F-type ATPases have 2 components, CF(1) - the catalytic core - and CF(0) - the membrane proton channel. CF(1) has five subunits: alpha(3), beta(3), gamma(1), delta(1), epsilon(1). CF(0) has three main subunits: a, b and c.</text>
</comment>
<dbReference type="PANTHER" id="PTHR11410">
    <property type="entry name" value="ATP SYNTHASE SUBUNIT A"/>
    <property type="match status" value="1"/>
</dbReference>
<dbReference type="AlphaFoldDB" id="A0A9E8Y9L0"/>
<dbReference type="SUPFAM" id="SSF81336">
    <property type="entry name" value="F1F0 ATP synthase subunit A"/>
    <property type="match status" value="1"/>
</dbReference>
<evidence type="ECO:0000256" key="12">
    <source>
        <dbReference type="ARBA" id="ARBA00023310"/>
    </source>
</evidence>
<keyword evidence="12" id="KW-0066">ATP synthesis</keyword>
<reference evidence="15" key="1">
    <citation type="submission" date="2022-04" db="EMBL/GenBank/DDBJ databases">
        <authorList>
            <person name="Peng L."/>
        </authorList>
    </citation>
    <scope>NUCLEOTIDE SEQUENCE</scope>
</reference>
<dbReference type="InterPro" id="IPR035908">
    <property type="entry name" value="F0_ATP_A_sf"/>
</dbReference>
<dbReference type="GeneID" id="77604727"/>
<dbReference type="NCBIfam" id="TIGR01131">
    <property type="entry name" value="ATP_synt_6_or_A"/>
    <property type="match status" value="1"/>
</dbReference>
<dbReference type="InterPro" id="IPR045083">
    <property type="entry name" value="ATP_synth_F0_asu_bact/mt"/>
</dbReference>
<evidence type="ECO:0000256" key="13">
    <source>
        <dbReference type="RuleBase" id="RU004450"/>
    </source>
</evidence>
<dbReference type="PANTHER" id="PTHR11410:SF0">
    <property type="entry name" value="ATP SYNTHASE SUBUNIT A"/>
    <property type="match status" value="1"/>
</dbReference>
<evidence type="ECO:0000256" key="6">
    <source>
        <dbReference type="ARBA" id="ARBA00022547"/>
    </source>
</evidence>
<comment type="subcellular location">
    <subcellularLocation>
        <location evidence="2">Membrane</location>
        <topology evidence="2">Multi-pass membrane protein</topology>
    </subcellularLocation>
    <subcellularLocation>
        <location evidence="13">Mitochondrion inner membrane</location>
        <topology evidence="13">Multi-pass membrane protein</topology>
    </subcellularLocation>
</comment>
<protein>
    <recommendedName>
        <fullName evidence="13">ATP synthase subunit a</fullName>
    </recommendedName>
</protein>
<feature type="transmembrane region" description="Helical" evidence="14">
    <location>
        <begin position="70"/>
        <end position="93"/>
    </location>
</feature>
<dbReference type="Gene3D" id="1.20.120.220">
    <property type="entry name" value="ATP synthase, F0 complex, subunit A"/>
    <property type="match status" value="1"/>
</dbReference>
<keyword evidence="10" id="KW-0406">Ion transport</keyword>
<evidence type="ECO:0000256" key="1">
    <source>
        <dbReference type="ARBA" id="ARBA00002070"/>
    </source>
</evidence>
<evidence type="ECO:0000256" key="7">
    <source>
        <dbReference type="ARBA" id="ARBA00022692"/>
    </source>
</evidence>
<organism evidence="15">
    <name type="scientific">Anastatus dexingensis</name>
    <dbReference type="NCBI Taxonomy" id="2926466"/>
    <lineage>
        <taxon>Eukaryota</taxon>
        <taxon>Metazoa</taxon>
        <taxon>Ecdysozoa</taxon>
        <taxon>Arthropoda</taxon>
        <taxon>Hexapoda</taxon>
        <taxon>Insecta</taxon>
        <taxon>Pterygota</taxon>
        <taxon>Neoptera</taxon>
        <taxon>Endopterygota</taxon>
        <taxon>Hymenoptera</taxon>
        <taxon>Apocrita</taxon>
        <taxon>Proctotrupomorpha</taxon>
        <taxon>Chalcidoidea</taxon>
        <taxon>Eupelmidae</taxon>
        <taxon>Eupelminae</taxon>
        <taxon>Anastatus</taxon>
    </lineage>
</organism>
<comment type="function">
    <text evidence="1">Mitochondrial membrane ATP synthase (F(1)F(0) ATP synthase or Complex V) produces ATP from ADP in the presence of a proton gradient across the membrane which is generated by electron transport complexes of the respiratory chain. F-type ATPases consist of two structural domains, F(1) - containing the extramembraneous catalytic core and F(0) - containing the membrane proton channel, linked together by a central stalk and a peripheral stalk. During catalysis, ATP synthesis in the catalytic domain of F(1) is coupled via a rotary mechanism of the central stalk subunits to proton translocation. Key component of the proton channel; it may play a direct role in the translocation of protons across the membrane.</text>
</comment>
<dbReference type="PROSITE" id="PS00449">
    <property type="entry name" value="ATPASE_A"/>
    <property type="match status" value="1"/>
</dbReference>
<keyword evidence="11 14" id="KW-0472">Membrane</keyword>